<comment type="caution">
    <text evidence="1">The sequence shown here is derived from an EMBL/GenBank/DDBJ whole genome shotgun (WGS) entry which is preliminary data.</text>
</comment>
<dbReference type="EMBL" id="BPLR01011842">
    <property type="protein sequence ID" value="GIY49489.1"/>
    <property type="molecule type" value="Genomic_DNA"/>
</dbReference>
<dbReference type="AlphaFoldDB" id="A0AAV4TTS9"/>
<protein>
    <submittedName>
        <fullName evidence="1">Uncharacterized protein</fullName>
    </submittedName>
</protein>
<gene>
    <name evidence="1" type="ORF">CEXT_318651</name>
</gene>
<proteinExistence type="predicted"/>
<name>A0AAV4TTS9_CAEEX</name>
<evidence type="ECO:0000313" key="2">
    <source>
        <dbReference type="Proteomes" id="UP001054945"/>
    </source>
</evidence>
<dbReference type="Proteomes" id="UP001054945">
    <property type="component" value="Unassembled WGS sequence"/>
</dbReference>
<keyword evidence="2" id="KW-1185">Reference proteome</keyword>
<evidence type="ECO:0000313" key="1">
    <source>
        <dbReference type="EMBL" id="GIY49489.1"/>
    </source>
</evidence>
<reference evidence="1 2" key="1">
    <citation type="submission" date="2021-06" db="EMBL/GenBank/DDBJ databases">
        <title>Caerostris extrusa draft genome.</title>
        <authorList>
            <person name="Kono N."/>
            <person name="Arakawa K."/>
        </authorList>
    </citation>
    <scope>NUCLEOTIDE SEQUENCE [LARGE SCALE GENOMIC DNA]</scope>
</reference>
<accession>A0AAV4TTS9</accession>
<organism evidence="1 2">
    <name type="scientific">Caerostris extrusa</name>
    <name type="common">Bark spider</name>
    <name type="synonym">Caerostris bankana</name>
    <dbReference type="NCBI Taxonomy" id="172846"/>
    <lineage>
        <taxon>Eukaryota</taxon>
        <taxon>Metazoa</taxon>
        <taxon>Ecdysozoa</taxon>
        <taxon>Arthropoda</taxon>
        <taxon>Chelicerata</taxon>
        <taxon>Arachnida</taxon>
        <taxon>Araneae</taxon>
        <taxon>Araneomorphae</taxon>
        <taxon>Entelegynae</taxon>
        <taxon>Araneoidea</taxon>
        <taxon>Araneidae</taxon>
        <taxon>Caerostris</taxon>
    </lineage>
</organism>
<sequence>MRRGCNMRINKPDLHPCFMKSPKWKGARINLVPLRRVALLDTNVQGPPDLGPAEEYHLGPSLMALLLSRNVPEVNIERKRLELMEREQICG</sequence>